<dbReference type="CDD" id="cd00009">
    <property type="entry name" value="AAA"/>
    <property type="match status" value="1"/>
</dbReference>
<dbReference type="PROSITE" id="PS00676">
    <property type="entry name" value="SIGMA54_INTERACT_2"/>
    <property type="match status" value="1"/>
</dbReference>
<dbReference type="FunFam" id="3.40.50.2300:FF:000018">
    <property type="entry name" value="DNA-binding transcriptional regulator NtrC"/>
    <property type="match status" value="1"/>
</dbReference>
<dbReference type="GO" id="GO:0000160">
    <property type="term" value="P:phosphorelay signal transduction system"/>
    <property type="evidence" value="ECO:0007669"/>
    <property type="project" value="InterPro"/>
</dbReference>
<organism evidence="10">
    <name type="scientific">candidate division WOR-3 bacterium</name>
    <dbReference type="NCBI Taxonomy" id="2052148"/>
    <lineage>
        <taxon>Bacteria</taxon>
        <taxon>Bacteria division WOR-3</taxon>
    </lineage>
</organism>
<dbReference type="Gene3D" id="1.10.10.60">
    <property type="entry name" value="Homeodomain-like"/>
    <property type="match status" value="1"/>
</dbReference>
<dbReference type="SMART" id="SM00382">
    <property type="entry name" value="AAA"/>
    <property type="match status" value="1"/>
</dbReference>
<dbReference type="Pfam" id="PF02954">
    <property type="entry name" value="HTH_8"/>
    <property type="match status" value="1"/>
</dbReference>
<dbReference type="EMBL" id="DSUT01000078">
    <property type="protein sequence ID" value="HGK28085.1"/>
    <property type="molecule type" value="Genomic_DNA"/>
</dbReference>
<dbReference type="PANTHER" id="PTHR32071:SF17">
    <property type="entry name" value="TRANSCRIPTIONAL REGULATOR (NTRC FAMILY)"/>
    <property type="match status" value="1"/>
</dbReference>
<dbReference type="AlphaFoldDB" id="A0A7C4CAY4"/>
<evidence type="ECO:0000256" key="5">
    <source>
        <dbReference type="ARBA" id="ARBA00023125"/>
    </source>
</evidence>
<evidence type="ECO:0000256" key="2">
    <source>
        <dbReference type="ARBA" id="ARBA00022741"/>
    </source>
</evidence>
<dbReference type="InterPro" id="IPR025943">
    <property type="entry name" value="Sigma_54_int_dom_ATP-bd_2"/>
</dbReference>
<dbReference type="InterPro" id="IPR011006">
    <property type="entry name" value="CheY-like_superfamily"/>
</dbReference>
<keyword evidence="4" id="KW-0805">Transcription regulation</keyword>
<evidence type="ECO:0000313" key="10">
    <source>
        <dbReference type="EMBL" id="HGK28085.1"/>
    </source>
</evidence>
<evidence type="ECO:0000259" key="8">
    <source>
        <dbReference type="PROSITE" id="PS50045"/>
    </source>
</evidence>
<dbReference type="GO" id="GO:0043565">
    <property type="term" value="F:sequence-specific DNA binding"/>
    <property type="evidence" value="ECO:0007669"/>
    <property type="project" value="InterPro"/>
</dbReference>
<dbReference type="PROSITE" id="PS50045">
    <property type="entry name" value="SIGMA54_INTERACT_4"/>
    <property type="match status" value="1"/>
</dbReference>
<dbReference type="PROSITE" id="PS00688">
    <property type="entry name" value="SIGMA54_INTERACT_3"/>
    <property type="match status" value="1"/>
</dbReference>
<dbReference type="Gene3D" id="3.40.50.2300">
    <property type="match status" value="1"/>
</dbReference>
<dbReference type="PROSITE" id="PS50110">
    <property type="entry name" value="RESPONSE_REGULATORY"/>
    <property type="match status" value="1"/>
</dbReference>
<evidence type="ECO:0000256" key="7">
    <source>
        <dbReference type="PROSITE-ProRule" id="PRU00169"/>
    </source>
</evidence>
<dbReference type="SUPFAM" id="SSF46689">
    <property type="entry name" value="Homeodomain-like"/>
    <property type="match status" value="1"/>
</dbReference>
<feature type="domain" description="Sigma-54 factor interaction" evidence="8">
    <location>
        <begin position="140"/>
        <end position="369"/>
    </location>
</feature>
<dbReference type="InterPro" id="IPR058031">
    <property type="entry name" value="AAA_lid_NorR"/>
</dbReference>
<dbReference type="InterPro" id="IPR001789">
    <property type="entry name" value="Sig_transdc_resp-reg_receiver"/>
</dbReference>
<sequence>MKPRILVVDDDPGIRALLAELLTDQGYVAVTAPDGTEALACAAEGDFSLVLLDYQLPDMDGLRVLAELKKTRPSLPVVMVSGYGTIKVAVEAAKQGAYDFIEKPLDEDRVLVAVRNALERDRLRREVDALREETRGRYRMVGTSEPMQRMYEMIERVAPTRASVLILGENGSGKELVARAIHQKSAVAQGPFVRLNCAAIPQDLIESELFGHEKGAFTGAVAQKPGKLEMADKGTVLLDEVGDLSLAAQAKLLRFLQDGELQHVGGSQTVRVEVRVIAATNHNLAQAMKEKRFRDDLYYRLSVVVIHVPPLRERRDDIPLLATHFLEQACVEHGVPPKTLTEDALRLLASQPWPGNVRELDHAMQRCVVLLQQPVLSARDIQPLLAPVSAPGSAVEGRSLRAARDEFERQYILKVLADCDWNVTEAARILEVDRTALYRIFERLNIPTNRQSS</sequence>
<dbReference type="InterPro" id="IPR025944">
    <property type="entry name" value="Sigma_54_int_dom_CS"/>
</dbReference>
<keyword evidence="6" id="KW-0804">Transcription</keyword>
<evidence type="ECO:0000256" key="3">
    <source>
        <dbReference type="ARBA" id="ARBA00022840"/>
    </source>
</evidence>
<evidence type="ECO:0000256" key="1">
    <source>
        <dbReference type="ARBA" id="ARBA00022553"/>
    </source>
</evidence>
<feature type="domain" description="Response regulatory" evidence="9">
    <location>
        <begin position="4"/>
        <end position="118"/>
    </location>
</feature>
<dbReference type="PANTHER" id="PTHR32071">
    <property type="entry name" value="TRANSCRIPTIONAL REGULATORY PROTEIN"/>
    <property type="match status" value="1"/>
</dbReference>
<feature type="modified residue" description="4-aspartylphosphate" evidence="7">
    <location>
        <position position="53"/>
    </location>
</feature>
<name>A0A7C4CAY4_UNCW3</name>
<evidence type="ECO:0000256" key="6">
    <source>
        <dbReference type="ARBA" id="ARBA00023163"/>
    </source>
</evidence>
<keyword evidence="3" id="KW-0067">ATP-binding</keyword>
<dbReference type="SUPFAM" id="SSF52172">
    <property type="entry name" value="CheY-like"/>
    <property type="match status" value="1"/>
</dbReference>
<evidence type="ECO:0000259" key="9">
    <source>
        <dbReference type="PROSITE" id="PS50110"/>
    </source>
</evidence>
<dbReference type="Pfam" id="PF00158">
    <property type="entry name" value="Sigma54_activat"/>
    <property type="match status" value="1"/>
</dbReference>
<dbReference type="FunFam" id="3.40.50.300:FF:000006">
    <property type="entry name" value="DNA-binding transcriptional regulator NtrC"/>
    <property type="match status" value="1"/>
</dbReference>
<dbReference type="GO" id="GO:0006355">
    <property type="term" value="P:regulation of DNA-templated transcription"/>
    <property type="evidence" value="ECO:0007669"/>
    <property type="project" value="InterPro"/>
</dbReference>
<dbReference type="Gene3D" id="1.10.8.60">
    <property type="match status" value="1"/>
</dbReference>
<keyword evidence="1 7" id="KW-0597">Phosphoprotein</keyword>
<dbReference type="InterPro" id="IPR009057">
    <property type="entry name" value="Homeodomain-like_sf"/>
</dbReference>
<dbReference type="InterPro" id="IPR027417">
    <property type="entry name" value="P-loop_NTPase"/>
</dbReference>
<accession>A0A7C4CAY4</accession>
<dbReference type="InterPro" id="IPR002078">
    <property type="entry name" value="Sigma_54_int"/>
</dbReference>
<dbReference type="InterPro" id="IPR003593">
    <property type="entry name" value="AAA+_ATPase"/>
</dbReference>
<proteinExistence type="predicted"/>
<reference evidence="10" key="1">
    <citation type="journal article" date="2020" name="mSystems">
        <title>Genome- and Community-Level Interaction Insights into Carbon Utilization and Element Cycling Functions of Hydrothermarchaeota in Hydrothermal Sediment.</title>
        <authorList>
            <person name="Zhou Z."/>
            <person name="Liu Y."/>
            <person name="Xu W."/>
            <person name="Pan J."/>
            <person name="Luo Z.H."/>
            <person name="Li M."/>
        </authorList>
    </citation>
    <scope>NUCLEOTIDE SEQUENCE [LARGE SCALE GENOMIC DNA]</scope>
    <source>
        <strain evidence="10">SpSt-488</strain>
    </source>
</reference>
<dbReference type="InterPro" id="IPR002197">
    <property type="entry name" value="HTH_Fis"/>
</dbReference>
<keyword evidence="5" id="KW-0238">DNA-binding</keyword>
<dbReference type="SUPFAM" id="SSF52540">
    <property type="entry name" value="P-loop containing nucleoside triphosphate hydrolases"/>
    <property type="match status" value="1"/>
</dbReference>
<protein>
    <submittedName>
        <fullName evidence="10">Sigma-54-dependent Fis family transcriptional regulator</fullName>
    </submittedName>
</protein>
<gene>
    <name evidence="10" type="ORF">ENS41_03945</name>
</gene>
<dbReference type="SMART" id="SM00448">
    <property type="entry name" value="REC"/>
    <property type="match status" value="1"/>
</dbReference>
<dbReference type="GO" id="GO:0005524">
    <property type="term" value="F:ATP binding"/>
    <property type="evidence" value="ECO:0007669"/>
    <property type="project" value="UniProtKB-KW"/>
</dbReference>
<comment type="caution">
    <text evidence="10">The sequence shown here is derived from an EMBL/GenBank/DDBJ whole genome shotgun (WGS) entry which is preliminary data.</text>
</comment>
<dbReference type="Gene3D" id="3.40.50.300">
    <property type="entry name" value="P-loop containing nucleotide triphosphate hydrolases"/>
    <property type="match status" value="1"/>
</dbReference>
<dbReference type="Pfam" id="PF25601">
    <property type="entry name" value="AAA_lid_14"/>
    <property type="match status" value="1"/>
</dbReference>
<dbReference type="Pfam" id="PF00072">
    <property type="entry name" value="Response_reg"/>
    <property type="match status" value="1"/>
</dbReference>
<keyword evidence="2" id="KW-0547">Nucleotide-binding</keyword>
<evidence type="ECO:0000256" key="4">
    <source>
        <dbReference type="ARBA" id="ARBA00023015"/>
    </source>
</evidence>